<proteinExistence type="predicted"/>
<reference evidence="1" key="1">
    <citation type="submission" date="2018-02" db="EMBL/GenBank/DDBJ databases">
        <title>Rhizophora mucronata_Transcriptome.</title>
        <authorList>
            <person name="Meera S.P."/>
            <person name="Sreeshan A."/>
            <person name="Augustine A."/>
        </authorList>
    </citation>
    <scope>NUCLEOTIDE SEQUENCE</scope>
    <source>
        <tissue evidence="1">Leaf</tissue>
    </source>
</reference>
<organism evidence="1">
    <name type="scientific">Rhizophora mucronata</name>
    <name type="common">Asiatic mangrove</name>
    <dbReference type="NCBI Taxonomy" id="61149"/>
    <lineage>
        <taxon>Eukaryota</taxon>
        <taxon>Viridiplantae</taxon>
        <taxon>Streptophyta</taxon>
        <taxon>Embryophyta</taxon>
        <taxon>Tracheophyta</taxon>
        <taxon>Spermatophyta</taxon>
        <taxon>Magnoliopsida</taxon>
        <taxon>eudicotyledons</taxon>
        <taxon>Gunneridae</taxon>
        <taxon>Pentapetalae</taxon>
        <taxon>rosids</taxon>
        <taxon>fabids</taxon>
        <taxon>Malpighiales</taxon>
        <taxon>Rhizophoraceae</taxon>
        <taxon>Rhizophora</taxon>
    </lineage>
</organism>
<dbReference type="EMBL" id="GGEC01026154">
    <property type="protein sequence ID" value="MBX06638.1"/>
    <property type="molecule type" value="Transcribed_RNA"/>
</dbReference>
<sequence length="86" mass="10448">MVRWREWPNREASLLVQVSKIYQPHRQMQRHWYCKDLMKSPLVACFAQPDVLHEVSHLTRQESKDCDQLHHIHQQLCPLKSLHHFL</sequence>
<protein>
    <submittedName>
        <fullName evidence="1">Uncharacterized protein</fullName>
    </submittedName>
</protein>
<name>A0A2P2KLQ2_RHIMU</name>
<accession>A0A2P2KLQ2</accession>
<dbReference type="AlphaFoldDB" id="A0A2P2KLQ2"/>
<evidence type="ECO:0000313" key="1">
    <source>
        <dbReference type="EMBL" id="MBX06638.1"/>
    </source>
</evidence>